<dbReference type="Proteomes" id="UP000094389">
    <property type="component" value="Unassembled WGS sequence"/>
</dbReference>
<protein>
    <submittedName>
        <fullName evidence="1">Uncharacterized protein</fullName>
    </submittedName>
</protein>
<proteinExistence type="predicted"/>
<organism evidence="1 2">
    <name type="scientific">Cyberlindnera jadinii (strain ATCC 18201 / CBS 1600 / BCRC 20928 / JCM 3617 / NBRC 0987 / NRRL Y-1542)</name>
    <name type="common">Torula yeast</name>
    <name type="synonym">Candida utilis</name>
    <dbReference type="NCBI Taxonomy" id="983966"/>
    <lineage>
        <taxon>Eukaryota</taxon>
        <taxon>Fungi</taxon>
        <taxon>Dikarya</taxon>
        <taxon>Ascomycota</taxon>
        <taxon>Saccharomycotina</taxon>
        <taxon>Saccharomycetes</taxon>
        <taxon>Phaffomycetales</taxon>
        <taxon>Phaffomycetaceae</taxon>
        <taxon>Cyberlindnera</taxon>
    </lineage>
</organism>
<gene>
    <name evidence="1" type="ORF">CYBJADRAFT_167741</name>
</gene>
<keyword evidence="2" id="KW-1185">Reference proteome</keyword>
<evidence type="ECO:0000313" key="1">
    <source>
        <dbReference type="EMBL" id="ODV73733.1"/>
    </source>
</evidence>
<evidence type="ECO:0000313" key="2">
    <source>
        <dbReference type="Proteomes" id="UP000094389"/>
    </source>
</evidence>
<dbReference type="EMBL" id="KV453930">
    <property type="protein sequence ID" value="ODV73733.1"/>
    <property type="molecule type" value="Genomic_DNA"/>
</dbReference>
<sequence length="78" mass="8869">MAFDIPEQPQNPGPFAEQHGYNDIKVKTYDYDGQCKAINPAKNRDPSSFEKFTNNENTKKAGNFVLGQLKNFILRQCS</sequence>
<dbReference type="AlphaFoldDB" id="A0A1E4S2Q3"/>
<name>A0A1E4S2Q3_CYBJN</name>
<dbReference type="GeneID" id="30989451"/>
<accession>A0A1E4S2Q3</accession>
<dbReference type="OrthoDB" id="4002254at2759"/>
<reference evidence="1 2" key="1">
    <citation type="journal article" date="2016" name="Proc. Natl. Acad. Sci. U.S.A.">
        <title>Comparative genomics of biotechnologically important yeasts.</title>
        <authorList>
            <person name="Riley R."/>
            <person name="Haridas S."/>
            <person name="Wolfe K.H."/>
            <person name="Lopes M.R."/>
            <person name="Hittinger C.T."/>
            <person name="Goeker M."/>
            <person name="Salamov A.A."/>
            <person name="Wisecaver J.H."/>
            <person name="Long T.M."/>
            <person name="Calvey C.H."/>
            <person name="Aerts A.L."/>
            <person name="Barry K.W."/>
            <person name="Choi C."/>
            <person name="Clum A."/>
            <person name="Coughlan A.Y."/>
            <person name="Deshpande S."/>
            <person name="Douglass A.P."/>
            <person name="Hanson S.J."/>
            <person name="Klenk H.-P."/>
            <person name="LaButti K.M."/>
            <person name="Lapidus A."/>
            <person name="Lindquist E.A."/>
            <person name="Lipzen A.M."/>
            <person name="Meier-Kolthoff J.P."/>
            <person name="Ohm R.A."/>
            <person name="Otillar R.P."/>
            <person name="Pangilinan J.L."/>
            <person name="Peng Y."/>
            <person name="Rokas A."/>
            <person name="Rosa C.A."/>
            <person name="Scheuner C."/>
            <person name="Sibirny A.A."/>
            <person name="Slot J.C."/>
            <person name="Stielow J.B."/>
            <person name="Sun H."/>
            <person name="Kurtzman C.P."/>
            <person name="Blackwell M."/>
            <person name="Grigoriev I.V."/>
            <person name="Jeffries T.W."/>
        </authorList>
    </citation>
    <scope>NUCLEOTIDE SEQUENCE [LARGE SCALE GENOMIC DNA]</scope>
    <source>
        <strain evidence="2">ATCC 18201 / CBS 1600 / BCRC 20928 / JCM 3617 / NBRC 0987 / NRRL Y-1542</strain>
    </source>
</reference>
<dbReference type="RefSeq" id="XP_020070772.1">
    <property type="nucleotide sequence ID" value="XM_020215055.1"/>
</dbReference>